<dbReference type="OrthoDB" id="9787885at2"/>
<dbReference type="EMBL" id="BJVI01000010">
    <property type="protein sequence ID" value="GEL17530.1"/>
    <property type="molecule type" value="Genomic_DNA"/>
</dbReference>
<dbReference type="InterPro" id="IPR019089">
    <property type="entry name" value="Cas_GSU0054"/>
</dbReference>
<keyword evidence="2" id="KW-1185">Reference proteome</keyword>
<gene>
    <name evidence="1" type="ORF">PA7_13670</name>
</gene>
<dbReference type="STRING" id="1123024.GCA_000423625_03418"/>
<accession>A0A511CY92</accession>
<evidence type="ECO:0008006" key="3">
    <source>
        <dbReference type="Google" id="ProtNLM"/>
    </source>
</evidence>
<comment type="caution">
    <text evidence="1">The sequence shown here is derived from an EMBL/GenBank/DDBJ whole genome shotgun (WGS) entry which is preliminary data.</text>
</comment>
<dbReference type="Proteomes" id="UP000321328">
    <property type="component" value="Unassembled WGS sequence"/>
</dbReference>
<dbReference type="NCBIfam" id="TIGR02165">
    <property type="entry name" value="cas5_6_GSU0054"/>
    <property type="match status" value="1"/>
</dbReference>
<reference evidence="1 2" key="1">
    <citation type="submission" date="2019-07" db="EMBL/GenBank/DDBJ databases">
        <title>Whole genome shotgun sequence of Pseudonocardia asaccharolytica NBRC 16224.</title>
        <authorList>
            <person name="Hosoyama A."/>
            <person name="Uohara A."/>
            <person name="Ohji S."/>
            <person name="Ichikawa N."/>
        </authorList>
    </citation>
    <scope>NUCLEOTIDE SEQUENCE [LARGE SCALE GENOMIC DNA]</scope>
    <source>
        <strain evidence="1 2">NBRC 16224</strain>
    </source>
</reference>
<protein>
    <recommendedName>
        <fullName evidence="3">Type I-U CRISPR-associated protein Cas5/Cas6</fullName>
    </recommendedName>
</protein>
<proteinExistence type="predicted"/>
<evidence type="ECO:0000313" key="1">
    <source>
        <dbReference type="EMBL" id="GEL17530.1"/>
    </source>
</evidence>
<sequence>MAVEISIELLSGSYDAAEVDDREHAEWPPHPARLFCALVAAARGEADRVALRWLEAQPPPIILAAGQPRESRRAAYVVVNSLSAKGGNQTHPARTNGLRVRTRALPAHPRVTMIWAGTADSDLVSSLDAMAHRIPYLGRSTGVALVAASATGDEQPLDAIPDAIPGDGRERFEPCDLLSREVSVRVPYPGFLGELDAQFEAGRPAWEVSRYQGYRRRPPASGTGTAAKADRGVADELLIPSVYTDVLVFQFSGLKPQARLTVRLTEAFRSAVLKAAGGDAPAVLHGHGADGRPHVAFLALPDVGGDHSDGHLLGLAVAVPELPASERQAVLHAVLGLRRQDLNGVVELRVPQIGLVEVIYQPGLVRPWGASAERWRRGSRRWVSATPMILDRYPKRPEQLEAEVRAGFRRVGLPEPVSVEASTEPLMPGAARLRPLDLPSQTKGRLFRHVAVTFDRRVSGPVLVGAGRYLGVGLLAPVPVRGGDV</sequence>
<organism evidence="1 2">
    <name type="scientific">Pseudonocardia asaccharolytica DSM 44247 = NBRC 16224</name>
    <dbReference type="NCBI Taxonomy" id="1123024"/>
    <lineage>
        <taxon>Bacteria</taxon>
        <taxon>Bacillati</taxon>
        <taxon>Actinomycetota</taxon>
        <taxon>Actinomycetes</taxon>
        <taxon>Pseudonocardiales</taxon>
        <taxon>Pseudonocardiaceae</taxon>
        <taxon>Pseudonocardia</taxon>
    </lineage>
</organism>
<evidence type="ECO:0000313" key="2">
    <source>
        <dbReference type="Proteomes" id="UP000321328"/>
    </source>
</evidence>
<name>A0A511CY92_9PSEU</name>
<dbReference type="RefSeq" id="WP_028932142.1">
    <property type="nucleotide sequence ID" value="NZ_BJVI01000010.1"/>
</dbReference>
<dbReference type="Pfam" id="PF09609">
    <property type="entry name" value="Cas_GSU0054"/>
    <property type="match status" value="1"/>
</dbReference>
<dbReference type="AlphaFoldDB" id="A0A511CY92"/>